<evidence type="ECO:0000313" key="3">
    <source>
        <dbReference type="Proteomes" id="UP000565262"/>
    </source>
</evidence>
<proteinExistence type="predicted"/>
<dbReference type="Proteomes" id="UP000565262">
    <property type="component" value="Unassembled WGS sequence"/>
</dbReference>
<dbReference type="AlphaFoldDB" id="A0A839IQG0"/>
<dbReference type="InterPro" id="IPR008490">
    <property type="entry name" value="Transposase_InsH_N"/>
</dbReference>
<feature type="non-terminal residue" evidence="2">
    <location>
        <position position="160"/>
    </location>
</feature>
<comment type="caution">
    <text evidence="2">The sequence shown here is derived from an EMBL/GenBank/DDBJ whole genome shotgun (WGS) entry which is preliminary data.</text>
</comment>
<evidence type="ECO:0000313" key="2">
    <source>
        <dbReference type="EMBL" id="MBB1486729.1"/>
    </source>
</evidence>
<feature type="domain" description="Transposase InsH N-terminal" evidence="1">
    <location>
        <begin position="18"/>
        <end position="113"/>
    </location>
</feature>
<sequence length="160" mass="18062">MLTKSPSDSAQFSFFDIINQLDDTHPLLALSRAIDWQALELEFSPLYSAIGRKAKPIRLMTGLLMLKQLYDLSDEAIVEQWQMNPYYQAFCGETHFQTTPPCHSTELVKFRQRLGKEGVNRLFALSVALHGEAAEEPVVLVDTTVQEKAITYPTDSKLAI</sequence>
<dbReference type="PANTHER" id="PTHR33803:SF3">
    <property type="entry name" value="BLL1974 PROTEIN"/>
    <property type="match status" value="1"/>
</dbReference>
<reference evidence="2 3" key="1">
    <citation type="submission" date="2020-08" db="EMBL/GenBank/DDBJ databases">
        <title>Oceanospirillum sp. nov. isolated from marine sediment.</title>
        <authorList>
            <person name="Ji X."/>
        </authorList>
    </citation>
    <scope>NUCLEOTIDE SEQUENCE [LARGE SCALE GENOMIC DNA]</scope>
    <source>
        <strain evidence="2 3">D5</strain>
    </source>
</reference>
<evidence type="ECO:0000259" key="1">
    <source>
        <dbReference type="Pfam" id="PF05598"/>
    </source>
</evidence>
<keyword evidence="3" id="KW-1185">Reference proteome</keyword>
<dbReference type="Pfam" id="PF05598">
    <property type="entry name" value="DUF772"/>
    <property type="match status" value="1"/>
</dbReference>
<organism evidence="2 3">
    <name type="scientific">Oceanospirillum sediminis</name>
    <dbReference type="NCBI Taxonomy" id="2760088"/>
    <lineage>
        <taxon>Bacteria</taxon>
        <taxon>Pseudomonadati</taxon>
        <taxon>Pseudomonadota</taxon>
        <taxon>Gammaproteobacteria</taxon>
        <taxon>Oceanospirillales</taxon>
        <taxon>Oceanospirillaceae</taxon>
        <taxon>Oceanospirillum</taxon>
    </lineage>
</organism>
<dbReference type="PANTHER" id="PTHR33803">
    <property type="entry name" value="IS1478 TRANSPOSASE"/>
    <property type="match status" value="1"/>
</dbReference>
<protein>
    <submittedName>
        <fullName evidence="2">Transposase</fullName>
    </submittedName>
</protein>
<dbReference type="EMBL" id="JACJFM010000009">
    <property type="protein sequence ID" value="MBB1486729.1"/>
    <property type="molecule type" value="Genomic_DNA"/>
</dbReference>
<accession>A0A839IQG0</accession>
<dbReference type="RefSeq" id="WP_182808516.1">
    <property type="nucleotide sequence ID" value="NZ_JACJFM010000009.1"/>
</dbReference>
<gene>
    <name evidence="2" type="ORF">H4O21_08920</name>
</gene>
<name>A0A839IQG0_9GAMM</name>